<keyword evidence="8" id="KW-0804">Transcription</keyword>
<dbReference type="STRING" id="1123382.SAMN02745221_00418"/>
<dbReference type="GO" id="GO:0006352">
    <property type="term" value="P:DNA-templated transcription initiation"/>
    <property type="evidence" value="ECO:0007669"/>
    <property type="project" value="InterPro"/>
</dbReference>
<dbReference type="Pfam" id="PF04552">
    <property type="entry name" value="Sigma54_DBD"/>
    <property type="match status" value="1"/>
</dbReference>
<evidence type="ECO:0000256" key="9">
    <source>
        <dbReference type="SAM" id="MobiDB-lite"/>
    </source>
</evidence>
<feature type="compositionally biased region" description="Acidic residues" evidence="9">
    <location>
        <begin position="51"/>
        <end position="62"/>
    </location>
</feature>
<dbReference type="GO" id="GO:0000428">
    <property type="term" value="C:DNA-directed RNA polymerase complex"/>
    <property type="evidence" value="ECO:0007669"/>
    <property type="project" value="UniProtKB-KW"/>
</dbReference>
<dbReference type="PRINTS" id="PR00045">
    <property type="entry name" value="SIGMA54FCT"/>
</dbReference>
<evidence type="ECO:0000256" key="1">
    <source>
        <dbReference type="ARBA" id="ARBA00008798"/>
    </source>
</evidence>
<evidence type="ECO:0000256" key="8">
    <source>
        <dbReference type="ARBA" id="ARBA00023163"/>
    </source>
</evidence>
<dbReference type="InterPro" id="IPR007046">
    <property type="entry name" value="RNA_pol_sigma_54_core-bd"/>
</dbReference>
<dbReference type="GO" id="GO:0003677">
    <property type="term" value="F:DNA binding"/>
    <property type="evidence" value="ECO:0007669"/>
    <property type="project" value="UniProtKB-KW"/>
</dbReference>
<evidence type="ECO:0000313" key="13">
    <source>
        <dbReference type="Proteomes" id="UP000242329"/>
    </source>
</evidence>
<sequence length="461" mass="53402">MKITHEIFMEQQQKLIITPELRQAIAVLQMSALELQEHINRELAENPFLEERDEEGEEEKEDREELAADEDKIEEWLEYYHDRDIGINVREKEEYKNFENYITRQPSLYEHLHFQLSLALKDPEDLEIGDYIIGNIDNNGYLTVSVEEIASHLNQEREKVEKVLKVIQTFSPYGVGARDLAECLLLQLMHYGKESSLARAIIQNHLDDVARGRINKIAQKLGVSQKEVQDICDLIRTLDPRPGLQYSNNEEIKYVVPDVLVEKIEGEYVVIINDINFPRLMINHVYEEILRSPENFSPETKKYLEEKMGSALWLIKSIEQRRMTLYKVARCIVDRQKEFLDKGIAYLKPLTLKQVAEMVNVHESTVSRAVANKYMQTPQGLFELKFFFSSGLQAGGEEKVSSTSIKHMLHDIIAGEDSSHPLSDEAITKILEEKGIKISRRTVAKYRQELGIPPAVSRKRY</sequence>
<feature type="region of interest" description="Disordered" evidence="9">
    <location>
        <begin position="45"/>
        <end position="68"/>
    </location>
</feature>
<dbReference type="AlphaFoldDB" id="A0A1M5KKW4"/>
<dbReference type="PROSITE" id="PS00718">
    <property type="entry name" value="SIGMA54_2"/>
    <property type="match status" value="1"/>
</dbReference>
<evidence type="ECO:0000256" key="2">
    <source>
        <dbReference type="ARBA" id="ARBA00022478"/>
    </source>
</evidence>
<dbReference type="PROSITE" id="PS00717">
    <property type="entry name" value="SIGMA54_1"/>
    <property type="match status" value="1"/>
</dbReference>
<evidence type="ECO:0000256" key="5">
    <source>
        <dbReference type="ARBA" id="ARBA00023015"/>
    </source>
</evidence>
<gene>
    <name evidence="12" type="ORF">SAMN02745221_00418</name>
</gene>
<evidence type="ECO:0000256" key="7">
    <source>
        <dbReference type="ARBA" id="ARBA00023125"/>
    </source>
</evidence>
<evidence type="ECO:0000256" key="4">
    <source>
        <dbReference type="ARBA" id="ARBA00022695"/>
    </source>
</evidence>
<dbReference type="GO" id="GO:0016987">
    <property type="term" value="F:sigma factor activity"/>
    <property type="evidence" value="ECO:0007669"/>
    <property type="project" value="UniProtKB-KW"/>
</dbReference>
<proteinExistence type="inferred from homology"/>
<accession>A0A1M5KKW4</accession>
<dbReference type="Proteomes" id="UP000242329">
    <property type="component" value="Unassembled WGS sequence"/>
</dbReference>
<dbReference type="InterPro" id="IPR000394">
    <property type="entry name" value="RNA_pol_sigma_54"/>
</dbReference>
<keyword evidence="7" id="KW-0238">DNA-binding</keyword>
<dbReference type="Pfam" id="PF04963">
    <property type="entry name" value="Sigma54_CBD"/>
    <property type="match status" value="1"/>
</dbReference>
<protein>
    <submittedName>
        <fullName evidence="12">RNA polymerase, sigma 54 subunit, RpoN/SigL</fullName>
    </submittedName>
</protein>
<keyword evidence="2" id="KW-0240">DNA-directed RNA polymerase</keyword>
<dbReference type="NCBIfam" id="TIGR02395">
    <property type="entry name" value="rpoN_sigma"/>
    <property type="match status" value="1"/>
</dbReference>
<dbReference type="RefSeq" id="WP_073089433.1">
    <property type="nucleotide sequence ID" value="NZ_FQWY01000005.1"/>
</dbReference>
<dbReference type="PROSITE" id="PS50044">
    <property type="entry name" value="SIGMA54_3"/>
    <property type="match status" value="1"/>
</dbReference>
<evidence type="ECO:0000259" key="10">
    <source>
        <dbReference type="Pfam" id="PF04552"/>
    </source>
</evidence>
<dbReference type="PIRSF" id="PIRSF000774">
    <property type="entry name" value="RpoN"/>
    <property type="match status" value="1"/>
</dbReference>
<name>A0A1M5KKW4_9FIRM</name>
<dbReference type="NCBIfam" id="NF009118">
    <property type="entry name" value="PRK12469.1"/>
    <property type="match status" value="1"/>
</dbReference>
<dbReference type="Gene3D" id="1.10.10.1330">
    <property type="entry name" value="RNA polymerase sigma-54 factor, core-binding domain"/>
    <property type="match status" value="1"/>
</dbReference>
<keyword evidence="4" id="KW-0548">Nucleotidyltransferase</keyword>
<dbReference type="Pfam" id="PF00309">
    <property type="entry name" value="Sigma54_AID"/>
    <property type="match status" value="1"/>
</dbReference>
<dbReference type="PANTHER" id="PTHR32248">
    <property type="entry name" value="RNA POLYMERASE SIGMA-54 FACTOR"/>
    <property type="match status" value="1"/>
</dbReference>
<dbReference type="EMBL" id="FQWY01000005">
    <property type="protein sequence ID" value="SHG53300.1"/>
    <property type="molecule type" value="Genomic_DNA"/>
</dbReference>
<evidence type="ECO:0000259" key="11">
    <source>
        <dbReference type="Pfam" id="PF04963"/>
    </source>
</evidence>
<keyword evidence="5" id="KW-0805">Transcription regulation</keyword>
<dbReference type="InterPro" id="IPR007634">
    <property type="entry name" value="RNA_pol_sigma_54_DNA-bd"/>
</dbReference>
<dbReference type="InterPro" id="IPR038709">
    <property type="entry name" value="RpoN_core-bd_sf"/>
</dbReference>
<dbReference type="Gene3D" id="1.10.10.60">
    <property type="entry name" value="Homeodomain-like"/>
    <property type="match status" value="1"/>
</dbReference>
<comment type="similarity">
    <text evidence="1">Belongs to the sigma-54 factor family.</text>
</comment>
<feature type="domain" description="RNA polymerase sigma factor 54 core-binding" evidence="11">
    <location>
        <begin position="98"/>
        <end position="286"/>
    </location>
</feature>
<evidence type="ECO:0000256" key="6">
    <source>
        <dbReference type="ARBA" id="ARBA00023082"/>
    </source>
</evidence>
<organism evidence="12 13">
    <name type="scientific">Thermosyntropha lipolytica DSM 11003</name>
    <dbReference type="NCBI Taxonomy" id="1123382"/>
    <lineage>
        <taxon>Bacteria</taxon>
        <taxon>Bacillati</taxon>
        <taxon>Bacillota</taxon>
        <taxon>Clostridia</taxon>
        <taxon>Eubacteriales</taxon>
        <taxon>Syntrophomonadaceae</taxon>
        <taxon>Thermosyntropha</taxon>
    </lineage>
</organism>
<keyword evidence="13" id="KW-1185">Reference proteome</keyword>
<dbReference type="GO" id="GO:0016779">
    <property type="term" value="F:nucleotidyltransferase activity"/>
    <property type="evidence" value="ECO:0007669"/>
    <property type="project" value="UniProtKB-KW"/>
</dbReference>
<keyword evidence="3" id="KW-0808">Transferase</keyword>
<dbReference type="GO" id="GO:0001216">
    <property type="term" value="F:DNA-binding transcription activator activity"/>
    <property type="evidence" value="ECO:0007669"/>
    <property type="project" value="InterPro"/>
</dbReference>
<reference evidence="13" key="1">
    <citation type="submission" date="2016-11" db="EMBL/GenBank/DDBJ databases">
        <authorList>
            <person name="Varghese N."/>
            <person name="Submissions S."/>
        </authorList>
    </citation>
    <scope>NUCLEOTIDE SEQUENCE [LARGE SCALE GENOMIC DNA]</scope>
    <source>
        <strain evidence="13">DSM 11003</strain>
    </source>
</reference>
<dbReference type="OrthoDB" id="9814402at2"/>
<dbReference type="PANTHER" id="PTHR32248:SF4">
    <property type="entry name" value="RNA POLYMERASE SIGMA-54 FACTOR"/>
    <property type="match status" value="1"/>
</dbReference>
<feature type="domain" description="RNA polymerase sigma factor 54 DNA-binding" evidence="10">
    <location>
        <begin position="302"/>
        <end position="460"/>
    </location>
</feature>
<keyword evidence="6" id="KW-0731">Sigma factor</keyword>
<evidence type="ECO:0000256" key="3">
    <source>
        <dbReference type="ARBA" id="ARBA00022679"/>
    </source>
</evidence>
<evidence type="ECO:0000313" key="12">
    <source>
        <dbReference type="EMBL" id="SHG53300.1"/>
    </source>
</evidence>